<evidence type="ECO:0000313" key="3">
    <source>
        <dbReference type="Proteomes" id="UP000219559"/>
    </source>
</evidence>
<organism evidence="2 3">
    <name type="scientific">Sediminicola luteus</name>
    <dbReference type="NCBI Taxonomy" id="319238"/>
    <lineage>
        <taxon>Bacteria</taxon>
        <taxon>Pseudomonadati</taxon>
        <taxon>Bacteroidota</taxon>
        <taxon>Flavobacteriia</taxon>
        <taxon>Flavobacteriales</taxon>
        <taxon>Flavobacteriaceae</taxon>
        <taxon>Sediminicola</taxon>
    </lineage>
</organism>
<dbReference type="AlphaFoldDB" id="A0A2A4G4E4"/>
<feature type="domain" description="Glycosyltransferase 2-like" evidence="1">
    <location>
        <begin position="8"/>
        <end position="114"/>
    </location>
</feature>
<gene>
    <name evidence="2" type="ORF">B7P33_18405</name>
</gene>
<evidence type="ECO:0000313" key="2">
    <source>
        <dbReference type="EMBL" id="PCE62605.1"/>
    </source>
</evidence>
<dbReference type="RefSeq" id="WP_097443693.1">
    <property type="nucleotide sequence ID" value="NZ_NBWU01000008.1"/>
</dbReference>
<keyword evidence="3" id="KW-1185">Reference proteome</keyword>
<dbReference type="OrthoDB" id="9785375at2"/>
<dbReference type="Proteomes" id="UP000219559">
    <property type="component" value="Unassembled WGS sequence"/>
</dbReference>
<comment type="caution">
    <text evidence="2">The sequence shown here is derived from an EMBL/GenBank/DDBJ whole genome shotgun (WGS) entry which is preliminary data.</text>
</comment>
<accession>A0A2A4G4E4</accession>
<dbReference type="SUPFAM" id="SSF53448">
    <property type="entry name" value="Nucleotide-diphospho-sugar transferases"/>
    <property type="match status" value="1"/>
</dbReference>
<dbReference type="EMBL" id="NBWU01000008">
    <property type="protein sequence ID" value="PCE62605.1"/>
    <property type="molecule type" value="Genomic_DNA"/>
</dbReference>
<dbReference type="PANTHER" id="PTHR33604">
    <property type="entry name" value="OSJNBA0004B13.7 PROTEIN"/>
    <property type="match status" value="1"/>
</dbReference>
<sequence length="383" mass="44763">MAVNHPAIIVVAYNRPNSLKRLLKSLDRGHYPSESISLIISIDYSDTNQIVIDFANQYKWAYGEKEVITHSKNLGLRKHIIKCGNLSEKYGSIIVLEDDLYVSPNFYFYSTKALEFTNNQSNISGVSLYNHKINVHVGEYFSALEDGFDNWYFQFASSWGQAWTHNQWKSFISWYHDKEILEKDHLIPENVTNWSNRSWLKFFIAYMIETDKYFLYPKHSLSTNFNDPGTHVGSDSTAYQTELLFSKKTDYFFSTLEESKAVYDAFFESRRLHFTLDIDPVIDLYGYKTNTNKDFILSSKILPYRIINSYGRCLKPIEANIIEEIDGEELFLYDTQLKALPKKGITNLRHLEFRRIIYSIKLISLRSSLKVVLKLIASRVKNR</sequence>
<reference evidence="2 3" key="1">
    <citation type="submission" date="2017-04" db="EMBL/GenBank/DDBJ databases">
        <title>A new member of the family Flavobacteriaceae isolated from ascidians.</title>
        <authorList>
            <person name="Chen L."/>
        </authorList>
    </citation>
    <scope>NUCLEOTIDE SEQUENCE [LARGE SCALE GENOMIC DNA]</scope>
    <source>
        <strain evidence="2 3">HQA918</strain>
    </source>
</reference>
<proteinExistence type="predicted"/>
<protein>
    <recommendedName>
        <fullName evidence="1">Glycosyltransferase 2-like domain-containing protein</fullName>
    </recommendedName>
</protein>
<dbReference type="InterPro" id="IPR029044">
    <property type="entry name" value="Nucleotide-diphossugar_trans"/>
</dbReference>
<dbReference type="Pfam" id="PF00535">
    <property type="entry name" value="Glycos_transf_2"/>
    <property type="match status" value="1"/>
</dbReference>
<name>A0A2A4G4E4_9FLAO</name>
<evidence type="ECO:0000259" key="1">
    <source>
        <dbReference type="Pfam" id="PF00535"/>
    </source>
</evidence>
<dbReference type="PANTHER" id="PTHR33604:SF3">
    <property type="entry name" value="OSJNBA0004B13.7 PROTEIN"/>
    <property type="match status" value="1"/>
</dbReference>
<dbReference type="Gene3D" id="3.90.550.10">
    <property type="entry name" value="Spore Coat Polysaccharide Biosynthesis Protein SpsA, Chain A"/>
    <property type="match status" value="1"/>
</dbReference>
<dbReference type="InterPro" id="IPR001173">
    <property type="entry name" value="Glyco_trans_2-like"/>
</dbReference>